<feature type="compositionally biased region" description="Low complexity" evidence="8">
    <location>
        <begin position="183"/>
        <end position="205"/>
    </location>
</feature>
<comment type="caution">
    <text evidence="12">The sequence shown here is derived from an EMBL/GenBank/DDBJ whole genome shotgun (WGS) entry which is preliminary data.</text>
</comment>
<evidence type="ECO:0000256" key="6">
    <source>
        <dbReference type="ARBA" id="ARBA00022989"/>
    </source>
</evidence>
<dbReference type="InterPro" id="IPR003593">
    <property type="entry name" value="AAA+_ATPase"/>
</dbReference>
<dbReference type="PROSITE" id="PS50893">
    <property type="entry name" value="ABC_TRANSPORTER_2"/>
    <property type="match status" value="1"/>
</dbReference>
<evidence type="ECO:0000256" key="4">
    <source>
        <dbReference type="ARBA" id="ARBA00022741"/>
    </source>
</evidence>
<dbReference type="InterPro" id="IPR032030">
    <property type="entry name" value="YscD_cytoplasmic_dom"/>
</dbReference>
<feature type="compositionally biased region" description="Low complexity" evidence="8">
    <location>
        <begin position="147"/>
        <end position="162"/>
    </location>
</feature>
<feature type="domain" description="ABC transporter" evidence="11">
    <location>
        <begin position="444"/>
        <end position="677"/>
    </location>
</feature>
<reference evidence="12 13" key="1">
    <citation type="submission" date="2023-02" db="EMBL/GenBank/DDBJ databases">
        <title>Dictyobacter halimunensis sp. nov., a new member of the class Ktedonobacteria from forest soil in a geothermal area.</title>
        <authorList>
            <person name="Rachmania M.K."/>
            <person name="Ningsih F."/>
            <person name="Sakai Y."/>
            <person name="Yabe S."/>
            <person name="Yokota A."/>
            <person name="Sjamsuridzal W."/>
        </authorList>
    </citation>
    <scope>NUCLEOTIDE SEQUENCE [LARGE SCALE GENOMIC DNA]</scope>
    <source>
        <strain evidence="12 13">S3.2.2.5</strain>
    </source>
</reference>
<dbReference type="SUPFAM" id="SSF49879">
    <property type="entry name" value="SMAD/FHA domain"/>
    <property type="match status" value="3"/>
</dbReference>
<feature type="compositionally biased region" description="Pro residues" evidence="8">
    <location>
        <begin position="163"/>
        <end position="176"/>
    </location>
</feature>
<evidence type="ECO:0000256" key="1">
    <source>
        <dbReference type="ARBA" id="ARBA00004141"/>
    </source>
</evidence>
<keyword evidence="3 9" id="KW-0812">Transmembrane</keyword>
<feature type="domain" description="FHA" evidence="10">
    <location>
        <begin position="251"/>
        <end position="300"/>
    </location>
</feature>
<feature type="transmembrane region" description="Helical" evidence="9">
    <location>
        <begin position="890"/>
        <end position="918"/>
    </location>
</feature>
<dbReference type="InterPro" id="IPR008984">
    <property type="entry name" value="SMAD_FHA_dom_sf"/>
</dbReference>
<feature type="domain" description="FHA" evidence="10">
    <location>
        <begin position="49"/>
        <end position="98"/>
    </location>
</feature>
<keyword evidence="7 9" id="KW-0472">Membrane</keyword>
<dbReference type="InterPro" id="IPR013525">
    <property type="entry name" value="ABC2_TM"/>
</dbReference>
<dbReference type="Proteomes" id="UP001344906">
    <property type="component" value="Unassembled WGS sequence"/>
</dbReference>
<accession>A0ABQ6FUE1</accession>
<dbReference type="InterPro" id="IPR017871">
    <property type="entry name" value="ABC_transporter-like_CS"/>
</dbReference>
<evidence type="ECO:0000256" key="2">
    <source>
        <dbReference type="ARBA" id="ARBA00022448"/>
    </source>
</evidence>
<dbReference type="InterPro" id="IPR000253">
    <property type="entry name" value="FHA_dom"/>
</dbReference>
<evidence type="ECO:0000259" key="11">
    <source>
        <dbReference type="PROSITE" id="PS50893"/>
    </source>
</evidence>
<evidence type="ECO:0000256" key="5">
    <source>
        <dbReference type="ARBA" id="ARBA00022840"/>
    </source>
</evidence>
<keyword evidence="6 9" id="KW-1133">Transmembrane helix</keyword>
<organism evidence="12 13">
    <name type="scientific">Dictyobacter halimunensis</name>
    <dbReference type="NCBI Taxonomy" id="3026934"/>
    <lineage>
        <taxon>Bacteria</taxon>
        <taxon>Bacillati</taxon>
        <taxon>Chloroflexota</taxon>
        <taxon>Ktedonobacteria</taxon>
        <taxon>Ktedonobacterales</taxon>
        <taxon>Dictyobacteraceae</taxon>
        <taxon>Dictyobacter</taxon>
    </lineage>
</organism>
<protein>
    <submittedName>
        <fullName evidence="12">ABC transporter ATP-binding protein</fullName>
    </submittedName>
</protein>
<dbReference type="Pfam" id="PF16697">
    <property type="entry name" value="Yop-YscD_cpl"/>
    <property type="match status" value="1"/>
</dbReference>
<evidence type="ECO:0000313" key="12">
    <source>
        <dbReference type="EMBL" id="GLV57877.1"/>
    </source>
</evidence>
<dbReference type="Pfam" id="PF00005">
    <property type="entry name" value="ABC_tran"/>
    <property type="match status" value="1"/>
</dbReference>
<keyword evidence="4" id="KW-0547">Nucleotide-binding</keyword>
<proteinExistence type="predicted"/>
<dbReference type="EMBL" id="BSRI01000002">
    <property type="protein sequence ID" value="GLV57877.1"/>
    <property type="molecule type" value="Genomic_DNA"/>
</dbReference>
<keyword evidence="2" id="KW-0813">Transport</keyword>
<dbReference type="Pfam" id="PF00498">
    <property type="entry name" value="FHA"/>
    <property type="match status" value="2"/>
</dbReference>
<dbReference type="PROSITE" id="PS00211">
    <property type="entry name" value="ABC_TRANSPORTER_1"/>
    <property type="match status" value="1"/>
</dbReference>
<dbReference type="InterPro" id="IPR050352">
    <property type="entry name" value="ABCG_transporters"/>
</dbReference>
<dbReference type="Gene3D" id="2.60.200.20">
    <property type="match status" value="3"/>
</dbReference>
<name>A0ABQ6FUE1_9CHLR</name>
<feature type="transmembrane region" description="Helical" evidence="9">
    <location>
        <begin position="1035"/>
        <end position="1061"/>
    </location>
</feature>
<dbReference type="Gene3D" id="3.40.50.300">
    <property type="entry name" value="P-loop containing nucleotide triphosphate hydrolases"/>
    <property type="match status" value="1"/>
</dbReference>
<dbReference type="InterPro" id="IPR027417">
    <property type="entry name" value="P-loop_NTPase"/>
</dbReference>
<feature type="domain" description="FHA" evidence="10">
    <location>
        <begin position="359"/>
        <end position="408"/>
    </location>
</feature>
<sequence length="1068" mass="116258">MVCTSHYDETNHGTVSFMDVVNNPAVLGSLQFLTGSLAGRSFNITKPITNLGREPGNDIVISDLSVSRHHAQIMWNGSVWSIKKTAAQNSITLNQREVNQSPLNDRDTIGLGQGTTFLFLVAEGARPTPPVTERGSAPNPAPPAVPPAYANPVNNPAFQAPNPQRPPAPSNQPPEKQPQANFGPAAFNQANAYAPPAYGADDPIATATQRGSLDGTSISGAPGQGIPTLEVSTNTDQERHSYPLTPDRQVFDIGRDPSNTIVINRPTVSSFHAQIVREGNQLVLIHPNPKRGHTLNGLTFQGQTIGGQQPFRRVLTRGDVFRISDANGTFVSLTFNDGSGQVQDVVPELQPIQLGAPVITFGRAPDNMVVLKHPQVSSHHARLEQMPGGYRIIDQGSTNHVYVNTQRVSNQVLNQGDIIRIGPFKLTYTGTVLTQQDESYGIRIDALNLKKEGNKHVVLLNDISFAIPPRKFVALVGGSGAGKSTLMDALNGLRPAQQGMVLYNGQDYYRNLASFSTQLGYVPQDDIIHRDLTVERALYYAARLRLPQDFTEQQIQERINDVLEDVEMKHRRGLLVSKLSGGQRKRVSIALELLANPSVFFLDEPTSGLDPGLDRKMMLLLRKLADKGHTIVLVTHATNNINACDYICFLCQGGKLAYFGPPNDAKAYFGKTDFAEIYSALEPTDENPNIPAEAEARFKQSPDYGRYVLGTIQQGPAGNAHRSAPAAPINPPKRGNPFKQFVLLCMRYIELIINDRVNLAILILQAPIIGLLLLGLTGHGAFNSNKVATCVARVNMLDPTSHPTDNCQVVVDFLKTDQGKQMLQQKNMSANDYLKQDILPGSGTDAQKVLFIMSFAAIMFGCINGSREIVKEAAIYRRERSVNLGIVPYLFSKIAVLGTFSLVQSLILVFMVSIVAPYRNSVLLPPFLEIYVTMALTSLAGLMTGLLISAIVPNNDRAMSIVPLPLIPQVVFAGVIFSLDKPPFLQVLGAFFSTRWSMAAMGTTVGLHGDKLNADSFSYVSNLFTTIDGSNHGPAVAHLLLCWGALAAMILIQAAIIAWCLKRKDVRA</sequence>
<gene>
    <name evidence="12" type="ORF">KDH_47120</name>
</gene>
<feature type="transmembrane region" description="Helical" evidence="9">
    <location>
        <begin position="959"/>
        <end position="979"/>
    </location>
</feature>
<keyword evidence="5 12" id="KW-0067">ATP-binding</keyword>
<dbReference type="InterPro" id="IPR003439">
    <property type="entry name" value="ABC_transporter-like_ATP-bd"/>
</dbReference>
<dbReference type="GO" id="GO:0005524">
    <property type="term" value="F:ATP binding"/>
    <property type="evidence" value="ECO:0007669"/>
    <property type="project" value="UniProtKB-KW"/>
</dbReference>
<dbReference type="SMART" id="SM00240">
    <property type="entry name" value="FHA"/>
    <property type="match status" value="3"/>
</dbReference>
<feature type="transmembrane region" description="Helical" evidence="9">
    <location>
        <begin position="930"/>
        <end position="952"/>
    </location>
</feature>
<dbReference type="SUPFAM" id="SSF52540">
    <property type="entry name" value="P-loop containing nucleoside triphosphate hydrolases"/>
    <property type="match status" value="1"/>
</dbReference>
<evidence type="ECO:0000256" key="8">
    <source>
        <dbReference type="SAM" id="MobiDB-lite"/>
    </source>
</evidence>
<evidence type="ECO:0000256" key="3">
    <source>
        <dbReference type="ARBA" id="ARBA00022692"/>
    </source>
</evidence>
<feature type="region of interest" description="Disordered" evidence="8">
    <location>
        <begin position="126"/>
        <end position="242"/>
    </location>
</feature>
<comment type="subcellular location">
    <subcellularLocation>
        <location evidence="1">Membrane</location>
        <topology evidence="1">Multi-pass membrane protein</topology>
    </subcellularLocation>
</comment>
<dbReference type="SMART" id="SM00382">
    <property type="entry name" value="AAA"/>
    <property type="match status" value="1"/>
</dbReference>
<dbReference type="Pfam" id="PF01061">
    <property type="entry name" value="ABC2_membrane"/>
    <property type="match status" value="1"/>
</dbReference>
<dbReference type="RefSeq" id="WP_338253921.1">
    <property type="nucleotide sequence ID" value="NZ_BSRI01000002.1"/>
</dbReference>
<evidence type="ECO:0000259" key="10">
    <source>
        <dbReference type="PROSITE" id="PS50006"/>
    </source>
</evidence>
<evidence type="ECO:0000256" key="9">
    <source>
        <dbReference type="SAM" id="Phobius"/>
    </source>
</evidence>
<dbReference type="PROSITE" id="PS50006">
    <property type="entry name" value="FHA_DOMAIN"/>
    <property type="match status" value="3"/>
</dbReference>
<feature type="compositionally biased region" description="Polar residues" evidence="8">
    <location>
        <begin position="206"/>
        <end position="219"/>
    </location>
</feature>
<evidence type="ECO:0000256" key="7">
    <source>
        <dbReference type="ARBA" id="ARBA00023136"/>
    </source>
</evidence>
<dbReference type="PANTHER" id="PTHR48041">
    <property type="entry name" value="ABC TRANSPORTER G FAMILY MEMBER 28"/>
    <property type="match status" value="1"/>
</dbReference>
<dbReference type="PANTHER" id="PTHR48041:SF139">
    <property type="entry name" value="PROTEIN SCARLET"/>
    <property type="match status" value="1"/>
</dbReference>
<evidence type="ECO:0000313" key="13">
    <source>
        <dbReference type="Proteomes" id="UP001344906"/>
    </source>
</evidence>
<feature type="transmembrane region" description="Helical" evidence="9">
    <location>
        <begin position="757"/>
        <end position="776"/>
    </location>
</feature>
<keyword evidence="13" id="KW-1185">Reference proteome</keyword>
<dbReference type="CDD" id="cd00060">
    <property type="entry name" value="FHA"/>
    <property type="match status" value="3"/>
</dbReference>